<dbReference type="Pfam" id="PF12833">
    <property type="entry name" value="HTH_18"/>
    <property type="match status" value="1"/>
</dbReference>
<dbReference type="GO" id="GO:0003700">
    <property type="term" value="F:DNA-binding transcription factor activity"/>
    <property type="evidence" value="ECO:0007669"/>
    <property type="project" value="InterPro"/>
</dbReference>
<dbReference type="PROSITE" id="PS00041">
    <property type="entry name" value="HTH_ARAC_FAMILY_1"/>
    <property type="match status" value="1"/>
</dbReference>
<accession>A0AAE2URV5</accession>
<feature type="domain" description="HTH araC/xylS-type" evidence="4">
    <location>
        <begin position="198"/>
        <end position="296"/>
    </location>
</feature>
<dbReference type="PANTHER" id="PTHR46796">
    <property type="entry name" value="HTH-TYPE TRANSCRIPTIONAL ACTIVATOR RHAS-RELATED"/>
    <property type="match status" value="1"/>
</dbReference>
<dbReference type="InterPro" id="IPR050204">
    <property type="entry name" value="AraC_XylS_family_regulators"/>
</dbReference>
<name>A0AAE2URV5_AGRVI</name>
<dbReference type="InterPro" id="IPR018060">
    <property type="entry name" value="HTH_AraC"/>
</dbReference>
<dbReference type="GO" id="GO:0043565">
    <property type="term" value="F:sequence-specific DNA binding"/>
    <property type="evidence" value="ECO:0007669"/>
    <property type="project" value="InterPro"/>
</dbReference>
<evidence type="ECO:0000313" key="5">
    <source>
        <dbReference type="EMBL" id="MBF2715098.1"/>
    </source>
</evidence>
<keyword evidence="3" id="KW-0804">Transcription</keyword>
<dbReference type="Gene3D" id="1.10.10.60">
    <property type="entry name" value="Homeodomain-like"/>
    <property type="match status" value="2"/>
</dbReference>
<evidence type="ECO:0000313" key="6">
    <source>
        <dbReference type="Proteomes" id="UP000655037"/>
    </source>
</evidence>
<evidence type="ECO:0000256" key="2">
    <source>
        <dbReference type="ARBA" id="ARBA00023125"/>
    </source>
</evidence>
<keyword evidence="1" id="KW-0805">Transcription regulation</keyword>
<dbReference type="SUPFAM" id="SSF46689">
    <property type="entry name" value="Homeodomain-like"/>
    <property type="match status" value="2"/>
</dbReference>
<dbReference type="PROSITE" id="PS01124">
    <property type="entry name" value="HTH_ARAC_FAMILY_2"/>
    <property type="match status" value="1"/>
</dbReference>
<keyword evidence="2" id="KW-0238">DNA-binding</keyword>
<dbReference type="InterPro" id="IPR020449">
    <property type="entry name" value="Tscrpt_reg_AraC-type_HTH"/>
</dbReference>
<dbReference type="SMART" id="SM00342">
    <property type="entry name" value="HTH_ARAC"/>
    <property type="match status" value="1"/>
</dbReference>
<proteinExistence type="predicted"/>
<protein>
    <submittedName>
        <fullName evidence="5">Helix-turn-helix transcriptional regulator</fullName>
    </submittedName>
</protein>
<evidence type="ECO:0000259" key="4">
    <source>
        <dbReference type="PROSITE" id="PS01124"/>
    </source>
</evidence>
<dbReference type="AlphaFoldDB" id="A0AAE2URV5"/>
<dbReference type="Proteomes" id="UP000655037">
    <property type="component" value="Unassembled WGS sequence"/>
</dbReference>
<evidence type="ECO:0000256" key="1">
    <source>
        <dbReference type="ARBA" id="ARBA00023015"/>
    </source>
</evidence>
<comment type="caution">
    <text evidence="5">The sequence shown here is derived from an EMBL/GenBank/DDBJ whole genome shotgun (WGS) entry which is preliminary data.</text>
</comment>
<sequence>MSYLPRMTSKIDGLSVASGLHRRYWNGMVADLWSVDCQNDAGGHYVSNDPRLFILLDAAGEDGADLSMAEGSGRRISGAMARAAHFIPAGLELSTAITGVKSLRHLDLHFDADILRHRLGEDAGLAALHQPRYLLDDPRLLALAELIAADVANPQPLHDLYGDGLVSALLIDVLNIRPTPAHQMPNRKRSKLAAWQLRRVCDFIEAHCLRTIRLEELAGLAGLSPTYFSHAFKASTGLSPHQWQMKARIETVKQRLRDPAVPLTVIAAETGFADAAHFARSFRRAVGLSPSEWRRVRLN</sequence>
<dbReference type="InterPro" id="IPR018062">
    <property type="entry name" value="HTH_AraC-typ_CS"/>
</dbReference>
<dbReference type="RefSeq" id="WP_194416531.1">
    <property type="nucleotide sequence ID" value="NZ_JACXXJ020000005.1"/>
</dbReference>
<dbReference type="PANTHER" id="PTHR46796:SF14">
    <property type="entry name" value="TRANSCRIPTIONAL REGULATORY PROTEIN"/>
    <property type="match status" value="1"/>
</dbReference>
<dbReference type="PRINTS" id="PR00032">
    <property type="entry name" value="HTHARAC"/>
</dbReference>
<evidence type="ECO:0000256" key="3">
    <source>
        <dbReference type="ARBA" id="ARBA00023163"/>
    </source>
</evidence>
<dbReference type="InterPro" id="IPR009057">
    <property type="entry name" value="Homeodomain-like_sf"/>
</dbReference>
<organism evidence="5 6">
    <name type="scientific">Agrobacterium vitis</name>
    <name type="common">Rhizobium vitis</name>
    <dbReference type="NCBI Taxonomy" id="373"/>
    <lineage>
        <taxon>Bacteria</taxon>
        <taxon>Pseudomonadati</taxon>
        <taxon>Pseudomonadota</taxon>
        <taxon>Alphaproteobacteria</taxon>
        <taxon>Hyphomicrobiales</taxon>
        <taxon>Rhizobiaceae</taxon>
        <taxon>Rhizobium/Agrobacterium group</taxon>
        <taxon>Agrobacterium</taxon>
    </lineage>
</organism>
<reference evidence="5" key="1">
    <citation type="submission" date="2020-11" db="EMBL/GenBank/DDBJ databases">
        <title>Agrobacterium vitis strain K377 genome.</title>
        <authorList>
            <person name="Xi H."/>
        </authorList>
    </citation>
    <scope>NUCLEOTIDE SEQUENCE</scope>
    <source>
        <strain evidence="5">K377</strain>
    </source>
</reference>
<dbReference type="EMBL" id="JACXXJ020000005">
    <property type="protein sequence ID" value="MBF2715098.1"/>
    <property type="molecule type" value="Genomic_DNA"/>
</dbReference>
<gene>
    <name evidence="5" type="ORF">IEI95_012835</name>
</gene>